<proteinExistence type="predicted"/>
<sequence>MGHFDLLSESEKGKALEIAIESPDGSFIEHDEVSIPLEELLSPKASKKPSSSKMSSFNTPSEPKHFKEPKIFNFSKSSEPPKKKTVSIDQASKTDYDNLVNYIDSKHNDLIDMIYNYQQNYTGNDKNNKKLQECVTGTADTMEFQILDRLEHLISRKQVLDAVGIIRWRKKICKIAMMNGWEVAEEISKASIGDMKITKDRFIHANLSKLAMRFD</sequence>
<dbReference type="AlphaFoldDB" id="A0A1R2C4E7"/>
<accession>A0A1R2C4E7</accession>
<evidence type="ECO:0000256" key="1">
    <source>
        <dbReference type="SAM" id="MobiDB-lite"/>
    </source>
</evidence>
<organism evidence="2 3">
    <name type="scientific">Stentor coeruleus</name>
    <dbReference type="NCBI Taxonomy" id="5963"/>
    <lineage>
        <taxon>Eukaryota</taxon>
        <taxon>Sar</taxon>
        <taxon>Alveolata</taxon>
        <taxon>Ciliophora</taxon>
        <taxon>Postciliodesmatophora</taxon>
        <taxon>Heterotrichea</taxon>
        <taxon>Heterotrichida</taxon>
        <taxon>Stentoridae</taxon>
        <taxon>Stentor</taxon>
    </lineage>
</organism>
<comment type="caution">
    <text evidence="2">The sequence shown here is derived from an EMBL/GenBank/DDBJ whole genome shotgun (WGS) entry which is preliminary data.</text>
</comment>
<gene>
    <name evidence="2" type="ORF">SteCoe_15214</name>
</gene>
<keyword evidence="3" id="KW-1185">Reference proteome</keyword>
<feature type="compositionally biased region" description="Low complexity" evidence="1">
    <location>
        <begin position="42"/>
        <end position="56"/>
    </location>
</feature>
<dbReference type="Proteomes" id="UP000187209">
    <property type="component" value="Unassembled WGS sequence"/>
</dbReference>
<feature type="region of interest" description="Disordered" evidence="1">
    <location>
        <begin position="39"/>
        <end position="89"/>
    </location>
</feature>
<protein>
    <submittedName>
        <fullName evidence="2">Uncharacterized protein</fullName>
    </submittedName>
</protein>
<name>A0A1R2C4E7_9CILI</name>
<evidence type="ECO:0000313" key="3">
    <source>
        <dbReference type="Proteomes" id="UP000187209"/>
    </source>
</evidence>
<evidence type="ECO:0000313" key="2">
    <source>
        <dbReference type="EMBL" id="OMJ83805.1"/>
    </source>
</evidence>
<reference evidence="2 3" key="1">
    <citation type="submission" date="2016-11" db="EMBL/GenBank/DDBJ databases">
        <title>The macronuclear genome of Stentor coeruleus: a giant cell with tiny introns.</title>
        <authorList>
            <person name="Slabodnick M."/>
            <person name="Ruby J.G."/>
            <person name="Reiff S.B."/>
            <person name="Swart E.C."/>
            <person name="Gosai S."/>
            <person name="Prabakaran S."/>
            <person name="Witkowska E."/>
            <person name="Larue G.E."/>
            <person name="Fisher S."/>
            <person name="Freeman R.M."/>
            <person name="Gunawardena J."/>
            <person name="Chu W."/>
            <person name="Stover N.A."/>
            <person name="Gregory B.D."/>
            <person name="Nowacki M."/>
            <person name="Derisi J."/>
            <person name="Roy S.W."/>
            <person name="Marshall W.F."/>
            <person name="Sood P."/>
        </authorList>
    </citation>
    <scope>NUCLEOTIDE SEQUENCE [LARGE SCALE GENOMIC DNA]</scope>
    <source>
        <strain evidence="2">WM001</strain>
    </source>
</reference>
<dbReference type="EMBL" id="MPUH01000291">
    <property type="protein sequence ID" value="OMJ83805.1"/>
    <property type="molecule type" value="Genomic_DNA"/>
</dbReference>